<organism evidence="2 3">
    <name type="scientific">Paucimonas lemoignei</name>
    <name type="common">Pseudomonas lemoignei</name>
    <dbReference type="NCBI Taxonomy" id="29443"/>
    <lineage>
        <taxon>Bacteria</taxon>
        <taxon>Pseudomonadati</taxon>
        <taxon>Pseudomonadota</taxon>
        <taxon>Betaproteobacteria</taxon>
        <taxon>Burkholderiales</taxon>
        <taxon>Burkholderiaceae</taxon>
        <taxon>Paucimonas</taxon>
    </lineage>
</organism>
<sequence>MKDKLLDSRPIASALRHKSRRDIKHKRRLAMTLVDQRARYRNVVRIVAASAVAFGFLASSVWE</sequence>
<dbReference type="Proteomes" id="UP000295382">
    <property type="component" value="Unassembled WGS sequence"/>
</dbReference>
<comment type="caution">
    <text evidence="2">The sequence shown here is derived from an EMBL/GenBank/DDBJ whole genome shotgun (WGS) entry which is preliminary data.</text>
</comment>
<dbReference type="AlphaFoldDB" id="A0A4R3I1D8"/>
<name>A0A4R3I1D8_PAULE</name>
<evidence type="ECO:0000256" key="1">
    <source>
        <dbReference type="SAM" id="Phobius"/>
    </source>
</evidence>
<accession>A0A4R3I1D8</accession>
<dbReference type="EMBL" id="SLZQ01000001">
    <property type="protein sequence ID" value="TCS39342.1"/>
    <property type="molecule type" value="Genomic_DNA"/>
</dbReference>
<keyword evidence="1" id="KW-0812">Transmembrane</keyword>
<keyword evidence="3" id="KW-1185">Reference proteome</keyword>
<dbReference type="RefSeq" id="WP_132256615.1">
    <property type="nucleotide sequence ID" value="NZ_SLZQ01000001.1"/>
</dbReference>
<proteinExistence type="predicted"/>
<feature type="transmembrane region" description="Helical" evidence="1">
    <location>
        <begin position="43"/>
        <end position="62"/>
    </location>
</feature>
<reference evidence="2 3" key="1">
    <citation type="submission" date="2019-03" db="EMBL/GenBank/DDBJ databases">
        <title>Genomic Encyclopedia of Type Strains, Phase IV (KMG-IV): sequencing the most valuable type-strain genomes for metagenomic binning, comparative biology and taxonomic classification.</title>
        <authorList>
            <person name="Goeker M."/>
        </authorList>
    </citation>
    <scope>NUCLEOTIDE SEQUENCE [LARGE SCALE GENOMIC DNA]</scope>
    <source>
        <strain evidence="2 3">DSM 7445</strain>
    </source>
</reference>
<keyword evidence="1" id="KW-1133">Transmembrane helix</keyword>
<evidence type="ECO:0000313" key="2">
    <source>
        <dbReference type="EMBL" id="TCS39342.1"/>
    </source>
</evidence>
<protein>
    <submittedName>
        <fullName evidence="2">Uncharacterized protein</fullName>
    </submittedName>
</protein>
<evidence type="ECO:0000313" key="3">
    <source>
        <dbReference type="Proteomes" id="UP000295382"/>
    </source>
</evidence>
<keyword evidence="1" id="KW-0472">Membrane</keyword>
<gene>
    <name evidence="2" type="ORF">EDC30_101298</name>
</gene>